<dbReference type="InterPro" id="IPR052292">
    <property type="entry name" value="Glucose_repression_reg"/>
</dbReference>
<dbReference type="GO" id="GO:0042149">
    <property type="term" value="P:cellular response to glucose starvation"/>
    <property type="evidence" value="ECO:0007669"/>
    <property type="project" value="EnsemblFungi"/>
</dbReference>
<feature type="compositionally biased region" description="Acidic residues" evidence="1">
    <location>
        <begin position="757"/>
        <end position="766"/>
    </location>
</feature>
<dbReference type="OrthoDB" id="5563539at2759"/>
<feature type="region of interest" description="Disordered" evidence="1">
    <location>
        <begin position="50"/>
        <end position="71"/>
    </location>
</feature>
<feature type="compositionally biased region" description="Acidic residues" evidence="1">
    <location>
        <begin position="867"/>
        <end position="877"/>
    </location>
</feature>
<dbReference type="GO" id="GO:0005773">
    <property type="term" value="C:vacuole"/>
    <property type="evidence" value="ECO:0007669"/>
    <property type="project" value="GOC"/>
</dbReference>
<feature type="region of interest" description="Disordered" evidence="1">
    <location>
        <begin position="471"/>
        <end position="509"/>
    </location>
</feature>
<dbReference type="GeneID" id="11493617"/>
<dbReference type="InterPro" id="IPR013860">
    <property type="entry name" value="AreA_GATA"/>
</dbReference>
<dbReference type="EMBL" id="HE580267">
    <property type="protein sequence ID" value="CCD22735.1"/>
    <property type="molecule type" value="Genomic_DNA"/>
</dbReference>
<dbReference type="GO" id="GO:0007039">
    <property type="term" value="P:protein catabolic process in the vacuole"/>
    <property type="evidence" value="ECO:0007669"/>
    <property type="project" value="EnsemblFungi"/>
</dbReference>
<evidence type="ECO:0000313" key="3">
    <source>
        <dbReference type="EMBL" id="CCD22735.1"/>
    </source>
</evidence>
<evidence type="ECO:0000313" key="4">
    <source>
        <dbReference type="Proteomes" id="UP000000689"/>
    </source>
</evidence>
<feature type="compositionally biased region" description="Low complexity" evidence="1">
    <location>
        <begin position="217"/>
        <end position="231"/>
    </location>
</feature>
<dbReference type="AlphaFoldDB" id="G0W4J7"/>
<keyword evidence="4" id="KW-1185">Reference proteome</keyword>
<feature type="compositionally biased region" description="Acidic residues" evidence="1">
    <location>
        <begin position="473"/>
        <end position="496"/>
    </location>
</feature>
<dbReference type="RefSeq" id="XP_003667978.1">
    <property type="nucleotide sequence ID" value="XM_003667930.1"/>
</dbReference>
<feature type="region of interest" description="Disordered" evidence="1">
    <location>
        <begin position="843"/>
        <end position="885"/>
    </location>
</feature>
<feature type="compositionally biased region" description="Basic residues" evidence="1">
    <location>
        <begin position="50"/>
        <end position="68"/>
    </location>
</feature>
<accession>G0W4J7</accession>
<feature type="region of interest" description="Disordered" evidence="1">
    <location>
        <begin position="217"/>
        <end position="263"/>
    </location>
</feature>
<dbReference type="GO" id="GO:0006986">
    <property type="term" value="P:response to unfolded protein"/>
    <property type="evidence" value="ECO:0007669"/>
    <property type="project" value="EnsemblFungi"/>
</dbReference>
<reference evidence="3 4" key="1">
    <citation type="journal article" date="2011" name="Proc. Natl. Acad. Sci. U.S.A.">
        <title>Evolutionary erosion of yeast sex chromosomes by mating-type switching accidents.</title>
        <authorList>
            <person name="Gordon J.L."/>
            <person name="Armisen D."/>
            <person name="Proux-Wera E."/>
            <person name="Oheigeartaigh S.S."/>
            <person name="Byrne K.P."/>
            <person name="Wolfe K.H."/>
        </authorList>
    </citation>
    <scope>NUCLEOTIDE SEQUENCE [LARGE SCALE GENOMIC DNA]</scope>
    <source>
        <strain evidence="4">ATCC 10597 / BCRC 20456 / CBS 421 / NBRC 0211 / NRRL Y-12639</strain>
    </source>
</reference>
<gene>
    <name evidence="3" type="primary">NDAI0A05800</name>
    <name evidence="3" type="ordered locus">NDAI_0A05800</name>
</gene>
<feature type="domain" description="Nitrogen regulatory protein areA GATA-like" evidence="2">
    <location>
        <begin position="151"/>
        <end position="182"/>
    </location>
</feature>
<dbReference type="Pfam" id="PF08550">
    <property type="entry name" value="GATA_AreA"/>
    <property type="match status" value="1"/>
</dbReference>
<dbReference type="eggNOG" id="ENOG502QSII">
    <property type="taxonomic scope" value="Eukaryota"/>
</dbReference>
<feature type="region of interest" description="Disordered" evidence="1">
    <location>
        <begin position="708"/>
        <end position="788"/>
    </location>
</feature>
<feature type="region of interest" description="Disordered" evidence="1">
    <location>
        <begin position="525"/>
        <end position="560"/>
    </location>
</feature>
<dbReference type="GO" id="GO:0000164">
    <property type="term" value="C:protein phosphatase type 1 complex"/>
    <property type="evidence" value="ECO:0007669"/>
    <property type="project" value="EnsemblFungi"/>
</dbReference>
<dbReference type="PANTHER" id="PTHR28051">
    <property type="entry name" value="PROTEIN MTL1-RELATED"/>
    <property type="match status" value="1"/>
</dbReference>
<dbReference type="Proteomes" id="UP000000689">
    <property type="component" value="Chromosome 1"/>
</dbReference>
<proteinExistence type="predicted"/>
<dbReference type="HOGENOM" id="CLU_012586_0_0_1"/>
<dbReference type="STRING" id="1071378.G0W4J7"/>
<organism evidence="3 4">
    <name type="scientific">Naumovozyma dairenensis (strain ATCC 10597 / BCRC 20456 / CBS 421 / NBRC 0211 / NRRL Y-12639)</name>
    <name type="common">Saccharomyces dairenensis</name>
    <dbReference type="NCBI Taxonomy" id="1071378"/>
    <lineage>
        <taxon>Eukaryota</taxon>
        <taxon>Fungi</taxon>
        <taxon>Dikarya</taxon>
        <taxon>Ascomycota</taxon>
        <taxon>Saccharomycotina</taxon>
        <taxon>Saccharomycetes</taxon>
        <taxon>Saccharomycetales</taxon>
        <taxon>Saccharomycetaceae</taxon>
        <taxon>Naumovozyma</taxon>
    </lineage>
</organism>
<dbReference type="KEGG" id="ndi:NDAI_0A05800"/>
<sequence length="885" mass="99096">MSNLAEYFAKHASKNNIEELEDMGPSVSMAVEAENDEDFKKSTFSLKRTRSMGRLGRHSSSARKALNRKKIDEQLDEQLDEYYDDANGNLYSDADSDYIDEDKLHSASVSPPPADNDNILIPQDDNDVVREPETHVDYLSHQWNESDISNSWKYIILKKKKRDIDLINSARLENASWRTWAKARNHLRTVSPEILNWSKDSDVTWLYGPIVNNNHENAAEGNGNNDDGSNSCIDISRGYGSDDENSKRLSIKKKNTKRTREPPKPILKKRSVTEIIEENAQWKLNEARKHFNEMRHSNVIMDPNSTKDLHDDYDALAAKVNAQYYYRTPQKSNSTTNLNHKYQTIIPPSNNVDIRDTVSDEIPKSIKHDHIMESINNKSLITNGEENNISLPGQSEDFLLDAVQITPPQKYKSSPPSSSIPSLKQNDHELKNLSSILTTSTNTTSNPNRNRHIHFNDRVEQCEALRYPTYNSTEEEFSDYPEDASNDEETITEEADLSSTGPIQNGSTAVAKPKLARIYTGSNSRHSTGFLLNRDDSNDSDSSSGEEEEDDDEEDDEYGGGLFINARYSRKSENGIHSPVTDNSSINSTQSRSVIRPIIKLLPATTLNYGSDEESDSSSFSGYGNAVSHNVNTSRGYDYIYDYNSVYTGDTSSFLPVEHCDIVDVPEGFDLNTSIADDAASSYGFSHATKSNKPEGSKDAGKVNVVKRPRSGFIFDDEEDDDDEEKEDEGNVVNDSSSDDVANEQFIEDSTYHSSDSESESDDEDNAKENQAEQQDEDGLSLRRTVSLGKSTESLKDLAHMFSSTSLEPPKTSFITGQPFQPSPPQHVITATNKIPLLKAKAPNNNSARIRPSIKRNPSSTSFIFDSDSEDDSEEDSSLLNTNKI</sequence>
<name>G0W4J7_NAUDC</name>
<protein>
    <recommendedName>
        <fullName evidence="2">Nitrogen regulatory protein areA GATA-like domain-containing protein</fullName>
    </recommendedName>
</protein>
<evidence type="ECO:0000256" key="1">
    <source>
        <dbReference type="SAM" id="MobiDB-lite"/>
    </source>
</evidence>
<feature type="compositionally biased region" description="Polar residues" evidence="1">
    <location>
        <begin position="497"/>
        <end position="508"/>
    </location>
</feature>
<feature type="compositionally biased region" description="Acidic residues" evidence="1">
    <location>
        <begin position="544"/>
        <end position="558"/>
    </location>
</feature>
<dbReference type="PANTHER" id="PTHR28051:SF1">
    <property type="entry name" value="PROTEIN MTL1-RELATED"/>
    <property type="match status" value="1"/>
</dbReference>
<dbReference type="OMA" id="WKYIILK"/>
<evidence type="ECO:0000259" key="2">
    <source>
        <dbReference type="Pfam" id="PF08550"/>
    </source>
</evidence>
<feature type="compositionally biased region" description="Acidic residues" evidence="1">
    <location>
        <begin position="715"/>
        <end position="730"/>
    </location>
</feature>